<reference evidence="1" key="2">
    <citation type="journal article" date="2010" name="Nature">
        <title>Comparative genomics reveals mobile pathogenicity chromosomes in Fusarium.</title>
        <authorList>
            <person name="Ma L.J."/>
            <person name="van der Does H.C."/>
            <person name="Borkovich K.A."/>
            <person name="Coleman J.J."/>
            <person name="Daboussi M.J."/>
            <person name="Di Pietro A."/>
            <person name="Dufresne M."/>
            <person name="Freitag M."/>
            <person name="Grabherr M."/>
            <person name="Henrissat B."/>
            <person name="Houterman P.M."/>
            <person name="Kang S."/>
            <person name="Shim W.B."/>
            <person name="Woloshuk C."/>
            <person name="Xie X."/>
            <person name="Xu J.R."/>
            <person name="Antoniw J."/>
            <person name="Baker S.E."/>
            <person name="Bluhm B.H."/>
            <person name="Breakspear A."/>
            <person name="Brown D.W."/>
            <person name="Butchko R.A."/>
            <person name="Chapman S."/>
            <person name="Coulson R."/>
            <person name="Coutinho P.M."/>
            <person name="Danchin E.G."/>
            <person name="Diener A."/>
            <person name="Gale L.R."/>
            <person name="Gardiner D.M."/>
            <person name="Goff S."/>
            <person name="Hammond-Kosack K.E."/>
            <person name="Hilburn K."/>
            <person name="Hua-Van A."/>
            <person name="Jonkers W."/>
            <person name="Kazan K."/>
            <person name="Kodira C.D."/>
            <person name="Koehrsen M."/>
            <person name="Kumar L."/>
            <person name="Lee Y.H."/>
            <person name="Li L."/>
            <person name="Manners J.M."/>
            <person name="Miranda-Saavedra D."/>
            <person name="Mukherjee M."/>
            <person name="Park G."/>
            <person name="Park J."/>
            <person name="Park S.Y."/>
            <person name="Proctor R.H."/>
            <person name="Regev A."/>
            <person name="Ruiz-Roldan M.C."/>
            <person name="Sain D."/>
            <person name="Sakthikumar S."/>
            <person name="Sykes S."/>
            <person name="Schwartz D.C."/>
            <person name="Turgeon B.G."/>
            <person name="Wapinski I."/>
            <person name="Yoder O."/>
            <person name="Young S."/>
            <person name="Zeng Q."/>
            <person name="Zhou S."/>
            <person name="Galagan J."/>
            <person name="Cuomo C.A."/>
            <person name="Kistler H.C."/>
            <person name="Rep M."/>
        </authorList>
    </citation>
    <scope>NUCLEOTIDE SEQUENCE [LARGE SCALE GENOMIC DNA]</scope>
    <source>
        <strain evidence="1">4287</strain>
    </source>
</reference>
<dbReference type="RefSeq" id="XP_018256520.1">
    <property type="nucleotide sequence ID" value="XM_018402651.1"/>
</dbReference>
<dbReference type="GeneID" id="28962958"/>
<proteinExistence type="predicted"/>
<sequence>MGVSRCISARVLDELSRALGFNVPNAQTARTADRAAVRSIKSDWDPNLI</sequence>
<accession>A0A0J9W6S5</accession>
<protein>
    <submittedName>
        <fullName evidence="1">Uncharacterized protein</fullName>
    </submittedName>
</protein>
<gene>
    <name evidence="1" type="ORF">FOXG_22252</name>
</gene>
<dbReference type="EMBL" id="DS231726">
    <property type="protein sequence ID" value="KNB18475.1"/>
    <property type="molecule type" value="Genomic_DNA"/>
</dbReference>
<dbReference type="Proteomes" id="UP000009097">
    <property type="component" value="Unassembled WGS sequence"/>
</dbReference>
<organism evidence="1 2">
    <name type="scientific">Fusarium oxysporum f. sp. lycopersici (strain 4287 / CBS 123668 / FGSC 9935 / NRRL 34936)</name>
    <name type="common">Fusarium vascular wilt of tomato</name>
    <dbReference type="NCBI Taxonomy" id="426428"/>
    <lineage>
        <taxon>Eukaryota</taxon>
        <taxon>Fungi</taxon>
        <taxon>Dikarya</taxon>
        <taxon>Ascomycota</taxon>
        <taxon>Pezizomycotina</taxon>
        <taxon>Sordariomycetes</taxon>
        <taxon>Hypocreomycetidae</taxon>
        <taxon>Hypocreales</taxon>
        <taxon>Nectriaceae</taxon>
        <taxon>Fusarium</taxon>
        <taxon>Fusarium oxysporum species complex</taxon>
    </lineage>
</organism>
<name>A0A0J9W6S5_FUSO4</name>
<evidence type="ECO:0000313" key="1">
    <source>
        <dbReference type="EMBL" id="KNB18475.1"/>
    </source>
</evidence>
<dbReference type="VEuPathDB" id="FungiDB:FOXG_22252"/>
<dbReference type="AlphaFoldDB" id="A0A0J9W6S5"/>
<dbReference type="KEGG" id="fox:FOXG_22252"/>
<evidence type="ECO:0000313" key="2">
    <source>
        <dbReference type="Proteomes" id="UP000009097"/>
    </source>
</evidence>
<reference evidence="1" key="1">
    <citation type="submission" date="2007-04" db="EMBL/GenBank/DDBJ databases">
        <authorList>
            <consortium name="The Broad Institute Genome Sequencing Platform"/>
            <person name="Birren B."/>
            <person name="Lander E."/>
            <person name="Galagan J."/>
            <person name="Nusbaum C."/>
            <person name="Devon K."/>
            <person name="Ma L.-J."/>
            <person name="Jaffe D."/>
            <person name="Butler J."/>
            <person name="Alvarez P."/>
            <person name="Gnerre S."/>
            <person name="Grabherr M."/>
            <person name="Kleber M."/>
            <person name="Mauceli E."/>
            <person name="Brockman W."/>
            <person name="MacCallum I.A."/>
            <person name="Young S."/>
            <person name="LaButti K."/>
            <person name="DeCaprio D."/>
            <person name="Crawford M."/>
            <person name="Koehrsen M."/>
            <person name="Engels R."/>
            <person name="Montgomery P."/>
            <person name="Pearson M."/>
            <person name="Howarth C."/>
            <person name="Larson L."/>
            <person name="White J."/>
            <person name="O'Leary S."/>
            <person name="Kodira C."/>
            <person name="Zeng Q."/>
            <person name="Yandava C."/>
            <person name="Alvarado L."/>
            <person name="Kistler C."/>
            <person name="Shim W.-B."/>
            <person name="Kang S."/>
            <person name="Woloshuk C."/>
        </authorList>
    </citation>
    <scope>NUCLEOTIDE SEQUENCE</scope>
    <source>
        <strain evidence="1">4287</strain>
    </source>
</reference>